<dbReference type="OrthoDB" id="9778550at2"/>
<evidence type="ECO:0000256" key="5">
    <source>
        <dbReference type="ARBA" id="ARBA00022692"/>
    </source>
</evidence>
<evidence type="ECO:0000256" key="3">
    <source>
        <dbReference type="ARBA" id="ARBA00005840"/>
    </source>
</evidence>
<keyword evidence="5 9" id="KW-0812">Transmembrane</keyword>
<evidence type="ECO:0000256" key="7">
    <source>
        <dbReference type="ARBA" id="ARBA00022989"/>
    </source>
</evidence>
<keyword evidence="6 9" id="KW-0201">Cytochrome c-type biogenesis</keyword>
<accession>Q0A806</accession>
<evidence type="ECO:0000256" key="9">
    <source>
        <dbReference type="RuleBase" id="RU364092"/>
    </source>
</evidence>
<dbReference type="GO" id="GO:0015232">
    <property type="term" value="F:heme transmembrane transporter activity"/>
    <property type="evidence" value="ECO:0007669"/>
    <property type="project" value="InterPro"/>
</dbReference>
<comment type="similarity">
    <text evidence="3 9">Belongs to the CcmC/CycZ/HelC family.</text>
</comment>
<evidence type="ECO:0000259" key="10">
    <source>
        <dbReference type="Pfam" id="PF01578"/>
    </source>
</evidence>
<evidence type="ECO:0000256" key="2">
    <source>
        <dbReference type="ARBA" id="ARBA00004141"/>
    </source>
</evidence>
<evidence type="ECO:0000256" key="6">
    <source>
        <dbReference type="ARBA" id="ARBA00022748"/>
    </source>
</evidence>
<sequence>MSRIRWFKFAAPAHFHALTGTLLPWLWAAALAFTATGLYVGFVIAPPDYQQGDSYRIMWLHVPAAWMAMLAYFLMAGYGLIHLVWRIKLARIMASALAPTGLLFAFLALWSGALWGKPTWGAYWVWDARLTSSLILLFLYLGYLALDSAFEDRERSGQAASLLAVVGVINLPIIYFSVQWWNTLHQGASITLSEAPTMSASMLAALLLTTVGCWAYTAAAALHRARSMVLEQAGNSHWVRRLRQGHRPAAARGRPARLAATPIGDLLGRRP</sequence>
<dbReference type="GO" id="GO:0005886">
    <property type="term" value="C:plasma membrane"/>
    <property type="evidence" value="ECO:0007669"/>
    <property type="project" value="UniProtKB-SubCell"/>
</dbReference>
<dbReference type="PANTHER" id="PTHR30071:SF1">
    <property type="entry name" value="CYTOCHROME B_B6 PROTEIN-RELATED"/>
    <property type="match status" value="1"/>
</dbReference>
<keyword evidence="7 9" id="KW-1133">Transmembrane helix</keyword>
<dbReference type="Proteomes" id="UP000001962">
    <property type="component" value="Chromosome"/>
</dbReference>
<dbReference type="PANTHER" id="PTHR30071">
    <property type="entry name" value="HEME EXPORTER PROTEIN C"/>
    <property type="match status" value="1"/>
</dbReference>
<dbReference type="PRINTS" id="PR01386">
    <property type="entry name" value="CCMCBIOGNSIS"/>
</dbReference>
<feature type="transmembrane region" description="Helical" evidence="9">
    <location>
        <begin position="201"/>
        <end position="222"/>
    </location>
</feature>
<feature type="transmembrane region" description="Helical" evidence="9">
    <location>
        <begin position="92"/>
        <end position="110"/>
    </location>
</feature>
<keyword evidence="12" id="KW-1185">Reference proteome</keyword>
<keyword evidence="9" id="KW-0813">Transport</keyword>
<name>Q0A806_ALKEH</name>
<reference evidence="12" key="1">
    <citation type="submission" date="2006-08" db="EMBL/GenBank/DDBJ databases">
        <title>Complete sequence of Alkalilimnicola ehrilichei MLHE-1.</title>
        <authorList>
            <person name="Copeland A."/>
            <person name="Lucas S."/>
            <person name="Lapidus A."/>
            <person name="Barry K."/>
            <person name="Detter J.C."/>
            <person name="Glavina del Rio T."/>
            <person name="Hammon N."/>
            <person name="Israni S."/>
            <person name="Dalin E."/>
            <person name="Tice H."/>
            <person name="Pitluck S."/>
            <person name="Sims D."/>
            <person name="Brettin T."/>
            <person name="Bruce D."/>
            <person name="Han C."/>
            <person name="Tapia R."/>
            <person name="Gilna P."/>
            <person name="Schmutz J."/>
            <person name="Larimer F."/>
            <person name="Land M."/>
            <person name="Hauser L."/>
            <person name="Kyrpides N."/>
            <person name="Mikhailova N."/>
            <person name="Oremland R.S."/>
            <person name="Hoeft S.E."/>
            <person name="Switzer-Blum J."/>
            <person name="Kulp T."/>
            <person name="King G."/>
            <person name="Tabita R."/>
            <person name="Witte B."/>
            <person name="Santini J.M."/>
            <person name="Basu P."/>
            <person name="Hollibaugh J.T."/>
            <person name="Xie G."/>
            <person name="Stolz J.F."/>
            <person name="Richardson P."/>
        </authorList>
    </citation>
    <scope>NUCLEOTIDE SEQUENCE [LARGE SCALE GENOMIC DNA]</scope>
    <source>
        <strain evidence="12">ATCC BAA-1101 / DSM 17681 / MLHE-1</strain>
    </source>
</reference>
<dbReference type="HOGENOM" id="CLU_066538_2_1_6"/>
<evidence type="ECO:0000256" key="8">
    <source>
        <dbReference type="ARBA" id="ARBA00023136"/>
    </source>
</evidence>
<feature type="transmembrane region" description="Helical" evidence="9">
    <location>
        <begin position="64"/>
        <end position="85"/>
    </location>
</feature>
<dbReference type="eggNOG" id="COG0755">
    <property type="taxonomic scope" value="Bacteria"/>
</dbReference>
<evidence type="ECO:0000256" key="4">
    <source>
        <dbReference type="ARBA" id="ARBA00016463"/>
    </source>
</evidence>
<dbReference type="GO" id="GO:0017004">
    <property type="term" value="P:cytochrome complex assembly"/>
    <property type="evidence" value="ECO:0007669"/>
    <property type="project" value="UniProtKB-KW"/>
</dbReference>
<dbReference type="InterPro" id="IPR002541">
    <property type="entry name" value="Cyt_c_assembly"/>
</dbReference>
<dbReference type="Pfam" id="PF01578">
    <property type="entry name" value="Cytochrom_C_asm"/>
    <property type="match status" value="1"/>
</dbReference>
<dbReference type="RefSeq" id="WP_011629425.1">
    <property type="nucleotide sequence ID" value="NC_008340.1"/>
</dbReference>
<dbReference type="NCBIfam" id="TIGR01191">
    <property type="entry name" value="ccmC"/>
    <property type="match status" value="1"/>
</dbReference>
<dbReference type="EMBL" id="CP000453">
    <property type="protein sequence ID" value="ABI57031.1"/>
    <property type="molecule type" value="Genomic_DNA"/>
</dbReference>
<keyword evidence="9" id="KW-1003">Cell membrane</keyword>
<keyword evidence="8 9" id="KW-0472">Membrane</keyword>
<feature type="transmembrane region" description="Helical" evidence="9">
    <location>
        <begin position="130"/>
        <end position="150"/>
    </location>
</feature>
<comment type="subcellular location">
    <subcellularLocation>
        <location evidence="9">Cell inner membrane</location>
    </subcellularLocation>
    <subcellularLocation>
        <location evidence="2">Membrane</location>
        <topology evidence="2">Multi-pass membrane protein</topology>
    </subcellularLocation>
</comment>
<dbReference type="InterPro" id="IPR045062">
    <property type="entry name" value="Cyt_c_biogenesis_CcsA/CcmC"/>
</dbReference>
<keyword evidence="9" id="KW-0997">Cell inner membrane</keyword>
<evidence type="ECO:0000313" key="12">
    <source>
        <dbReference type="Proteomes" id="UP000001962"/>
    </source>
</evidence>
<dbReference type="AlphaFoldDB" id="Q0A806"/>
<comment type="function">
    <text evidence="1 9">Required for the export of heme to the periplasm for the biogenesis of c-type cytochromes.</text>
</comment>
<evidence type="ECO:0000313" key="11">
    <source>
        <dbReference type="EMBL" id="ABI57031.1"/>
    </source>
</evidence>
<gene>
    <name evidence="9" type="primary">ccmC</name>
    <name evidence="11" type="ordered locus">Mlg_1685</name>
</gene>
<dbReference type="KEGG" id="aeh:Mlg_1685"/>
<proteinExistence type="inferred from homology"/>
<feature type="domain" description="Cytochrome c assembly protein" evidence="10">
    <location>
        <begin position="9"/>
        <end position="185"/>
    </location>
</feature>
<dbReference type="InterPro" id="IPR003557">
    <property type="entry name" value="Cyt_c_biogenesis_CcmC"/>
</dbReference>
<feature type="transmembrane region" description="Helical" evidence="9">
    <location>
        <begin position="21"/>
        <end position="44"/>
    </location>
</feature>
<organism evidence="11 12">
    <name type="scientific">Alkalilimnicola ehrlichii (strain ATCC BAA-1101 / DSM 17681 / MLHE-1)</name>
    <dbReference type="NCBI Taxonomy" id="187272"/>
    <lineage>
        <taxon>Bacteria</taxon>
        <taxon>Pseudomonadati</taxon>
        <taxon>Pseudomonadota</taxon>
        <taxon>Gammaproteobacteria</taxon>
        <taxon>Chromatiales</taxon>
        <taxon>Ectothiorhodospiraceae</taxon>
        <taxon>Alkalilimnicola</taxon>
    </lineage>
</organism>
<feature type="transmembrane region" description="Helical" evidence="9">
    <location>
        <begin position="162"/>
        <end position="181"/>
    </location>
</feature>
<protein>
    <recommendedName>
        <fullName evidence="4 9">Heme exporter protein C</fullName>
    </recommendedName>
    <alternativeName>
        <fullName evidence="9">Cytochrome c-type biogenesis protein</fullName>
    </alternativeName>
</protein>
<dbReference type="GO" id="GO:0020037">
    <property type="term" value="F:heme binding"/>
    <property type="evidence" value="ECO:0007669"/>
    <property type="project" value="InterPro"/>
</dbReference>
<evidence type="ECO:0000256" key="1">
    <source>
        <dbReference type="ARBA" id="ARBA00002442"/>
    </source>
</evidence>